<keyword evidence="3 4" id="KW-0574">Periplasm</keyword>
<dbReference type="EMBL" id="CP012900">
    <property type="protein sequence ID" value="ALJ27478.1"/>
    <property type="molecule type" value="Genomic_DNA"/>
</dbReference>
<protein>
    <recommendedName>
        <fullName evidence="4">Lipopolysaccharide export system protein LptA</fullName>
    </recommendedName>
</protein>
<feature type="chain" id="PRO_5008995335" description="Lipopolysaccharide export system protein LptA" evidence="4">
    <location>
        <begin position="33"/>
        <end position="182"/>
    </location>
</feature>
<organism evidence="7 8">
    <name type="scientific">Stenotrophomonas acidaminiphila</name>
    <dbReference type="NCBI Taxonomy" id="128780"/>
    <lineage>
        <taxon>Bacteria</taxon>
        <taxon>Pseudomonadati</taxon>
        <taxon>Pseudomonadota</taxon>
        <taxon>Gammaproteobacteria</taxon>
        <taxon>Lysobacterales</taxon>
        <taxon>Lysobacteraceae</taxon>
        <taxon>Stenotrophomonas</taxon>
    </lineage>
</organism>
<comment type="similarity">
    <text evidence="4">Belongs to the LptA family.</text>
</comment>
<name>A0A0S1AXD9_9GAMM</name>
<dbReference type="RefSeq" id="WP_152985020.1">
    <property type="nucleotide sequence ID" value="NZ_CP043570.1"/>
</dbReference>
<dbReference type="GO" id="GO:0017089">
    <property type="term" value="F:glycolipid transfer activity"/>
    <property type="evidence" value="ECO:0007669"/>
    <property type="project" value="TreeGrafter"/>
</dbReference>
<dbReference type="GO" id="GO:0009279">
    <property type="term" value="C:cell outer membrane"/>
    <property type="evidence" value="ECO:0007669"/>
    <property type="project" value="TreeGrafter"/>
</dbReference>
<evidence type="ECO:0000256" key="1">
    <source>
        <dbReference type="ARBA" id="ARBA00022448"/>
    </source>
</evidence>
<dbReference type="KEGG" id="sacz:AOT14_10660"/>
<dbReference type="AlphaFoldDB" id="A0A0S1AXD9"/>
<sequence precursor="true">MNPMLPARLAELAKFAPTVLLAAALVPGVAAARESDRNQPMDIVADNSGGNLAGGNGKYRFSGNVVIVQGTLEIHADTADVIQKNGETERVVLAGKQATLKQQMDDGTWMNARADNMDYNVNSEVIILTGNYKVDSERGSNAGQRMVYNTRSGDMQSGGDGTRVRTVIQPKNKAPAAAGEKK</sequence>
<keyword evidence="2 4" id="KW-0732">Signal</keyword>
<dbReference type="GO" id="GO:0030288">
    <property type="term" value="C:outer membrane-bounded periplasmic space"/>
    <property type="evidence" value="ECO:0007669"/>
    <property type="project" value="TreeGrafter"/>
</dbReference>
<gene>
    <name evidence="4" type="primary">lptA</name>
    <name evidence="7" type="ORF">AOT14_10660</name>
</gene>
<dbReference type="HAMAP" id="MF_01914">
    <property type="entry name" value="LPS_assembly_LptA"/>
    <property type="match status" value="1"/>
</dbReference>
<evidence type="ECO:0000313" key="7">
    <source>
        <dbReference type="EMBL" id="ALJ27478.1"/>
    </source>
</evidence>
<dbReference type="GO" id="GO:0015920">
    <property type="term" value="P:lipopolysaccharide transport"/>
    <property type="evidence" value="ECO:0007669"/>
    <property type="project" value="UniProtKB-UniRule"/>
</dbReference>
<dbReference type="GO" id="GO:0043165">
    <property type="term" value="P:Gram-negative-bacterium-type cell outer membrane assembly"/>
    <property type="evidence" value="ECO:0007669"/>
    <property type="project" value="UniProtKB-UniRule"/>
</dbReference>
<dbReference type="NCBIfam" id="TIGR03002">
    <property type="entry name" value="outer_YhbN_LptA"/>
    <property type="match status" value="1"/>
</dbReference>
<evidence type="ECO:0000313" key="8">
    <source>
        <dbReference type="Proteomes" id="UP000061010"/>
    </source>
</evidence>
<dbReference type="PANTHER" id="PTHR36504:SF1">
    <property type="entry name" value="LIPOPOLYSACCHARIDE EXPORT SYSTEM PROTEIN LPTA"/>
    <property type="match status" value="1"/>
</dbReference>
<keyword evidence="1 4" id="KW-0813">Transport</keyword>
<evidence type="ECO:0000256" key="4">
    <source>
        <dbReference type="HAMAP-Rule" id="MF_01914"/>
    </source>
</evidence>
<dbReference type="Proteomes" id="UP000061010">
    <property type="component" value="Chromosome"/>
</dbReference>
<feature type="signal peptide" evidence="4">
    <location>
        <begin position="1"/>
        <end position="32"/>
    </location>
</feature>
<dbReference type="Gene3D" id="2.60.450.10">
    <property type="entry name" value="Lipopolysaccharide (LPS) transport protein A like domain"/>
    <property type="match status" value="1"/>
</dbReference>
<feature type="region of interest" description="Disordered" evidence="5">
    <location>
        <begin position="150"/>
        <end position="182"/>
    </location>
</feature>
<evidence type="ECO:0000259" key="6">
    <source>
        <dbReference type="Pfam" id="PF03968"/>
    </source>
</evidence>
<dbReference type="Pfam" id="PF03968">
    <property type="entry name" value="LptD_N"/>
    <property type="match status" value="1"/>
</dbReference>
<dbReference type="PATRIC" id="fig|128780.6.peg.1064"/>
<keyword evidence="8" id="KW-1185">Reference proteome</keyword>
<proteinExistence type="inferred from homology"/>
<comment type="subcellular location">
    <subcellularLocation>
        <location evidence="4">Periplasm</location>
    </subcellularLocation>
</comment>
<accession>A0A0S1AXD9</accession>
<dbReference type="InterPro" id="IPR052037">
    <property type="entry name" value="LPS_export_LptA"/>
</dbReference>
<comment type="subunit">
    <text evidence="4">Component of the lipopolysaccharide transport and assembly complex.</text>
</comment>
<evidence type="ECO:0000256" key="2">
    <source>
        <dbReference type="ARBA" id="ARBA00022729"/>
    </source>
</evidence>
<dbReference type="InterPro" id="IPR005653">
    <property type="entry name" value="OstA-like_N"/>
</dbReference>
<dbReference type="GO" id="GO:0001530">
    <property type="term" value="F:lipopolysaccharide binding"/>
    <property type="evidence" value="ECO:0007669"/>
    <property type="project" value="InterPro"/>
</dbReference>
<reference evidence="7 8" key="1">
    <citation type="journal article" date="2015" name="Genome Announc.">
        <title>Complete Genome Sequencing of Stenotrophomonas acidaminiphila ZAC14D2_NAIMI4_2, a Multidrug-Resistant Strain Isolated from Sediments of a Polluted River in Mexico, Uncovers New Antibiotic Resistance Genes and a Novel Class-II Lasso Peptide Biosynthesis Gene Cluster.</title>
        <authorList>
            <person name="Vinuesa P."/>
            <person name="Ochoa-Sanchez L.E."/>
        </authorList>
    </citation>
    <scope>NUCLEOTIDE SEQUENCE [LARGE SCALE GENOMIC DNA]</scope>
    <source>
        <strain evidence="7 8">ZAC14D2_NAIMI4_2</strain>
    </source>
</reference>
<dbReference type="InterPro" id="IPR014340">
    <property type="entry name" value="LptA"/>
</dbReference>
<dbReference type="PANTHER" id="PTHR36504">
    <property type="entry name" value="LIPOPOLYSACCHARIDE EXPORT SYSTEM PROTEIN LPTA"/>
    <property type="match status" value="1"/>
</dbReference>
<comment type="function">
    <text evidence="4">Involved in the assembly of lipopolysaccharide (LPS). Required for the translocation of LPS from the inner membrane to the outer membrane. May form a bridge between the inner membrane and the outer membrane, via interactions with LptC and LptD, thereby facilitating LPS transfer across the periplasm.</text>
</comment>
<evidence type="ECO:0000256" key="3">
    <source>
        <dbReference type="ARBA" id="ARBA00022764"/>
    </source>
</evidence>
<evidence type="ECO:0000256" key="5">
    <source>
        <dbReference type="SAM" id="MobiDB-lite"/>
    </source>
</evidence>
<feature type="domain" description="Organic solvent tolerance-like N-terminal" evidence="6">
    <location>
        <begin position="55"/>
        <end position="153"/>
    </location>
</feature>